<dbReference type="eggNOG" id="ENOG5030TCZ">
    <property type="taxonomic scope" value="Bacteria"/>
</dbReference>
<reference evidence="2 3" key="1">
    <citation type="journal article" date="2003" name="Nature">
        <title>The genome of a motile marine Synechococcus.</title>
        <authorList>
            <person name="Palenik B."/>
            <person name="Brahamsha B."/>
            <person name="Larimer F."/>
            <person name="Land M."/>
            <person name="Hauser L."/>
            <person name="Chain P."/>
            <person name="Lamerdin J."/>
            <person name="Regala W."/>
            <person name="Allen E.A."/>
            <person name="McCarren J."/>
            <person name="Paulsen I."/>
            <person name="Dufresne A."/>
            <person name="Partensky F."/>
            <person name="Webb E."/>
            <person name="Waterbury J."/>
        </authorList>
    </citation>
    <scope>NUCLEOTIDE SEQUENCE [LARGE SCALE GENOMIC DNA]</scope>
    <source>
        <strain evidence="2 3">WH8102</strain>
    </source>
</reference>
<proteinExistence type="predicted"/>
<feature type="transmembrane region" description="Helical" evidence="1">
    <location>
        <begin position="56"/>
        <end position="74"/>
    </location>
</feature>
<keyword evidence="3" id="KW-1185">Reference proteome</keyword>
<accession>Q7U7L3</accession>
<dbReference type="HOGENOM" id="CLU_2653193_0_0_3"/>
<name>Q7U7L3_PARMW</name>
<organism evidence="2 3">
    <name type="scientific">Parasynechococcus marenigrum (strain WH8102)</name>
    <dbReference type="NCBI Taxonomy" id="84588"/>
    <lineage>
        <taxon>Bacteria</taxon>
        <taxon>Bacillati</taxon>
        <taxon>Cyanobacteriota</taxon>
        <taxon>Cyanophyceae</taxon>
        <taxon>Synechococcales</taxon>
        <taxon>Prochlorococcaceae</taxon>
        <taxon>Parasynechococcus</taxon>
        <taxon>Parasynechococcus marenigrum</taxon>
    </lineage>
</organism>
<gene>
    <name evidence="2" type="ordered locus">SYNW0968</name>
</gene>
<evidence type="ECO:0000313" key="3">
    <source>
        <dbReference type="Proteomes" id="UP000001422"/>
    </source>
</evidence>
<dbReference type="AlphaFoldDB" id="Q7U7L3"/>
<keyword evidence="1" id="KW-1133">Transmembrane helix</keyword>
<dbReference type="EMBL" id="BX569691">
    <property type="protein sequence ID" value="CAE07483.1"/>
    <property type="molecule type" value="Genomic_DNA"/>
</dbReference>
<keyword evidence="1" id="KW-0812">Transmembrane</keyword>
<sequence length="77" mass="8822">MTEIELNRLRAKLRRLAFTEEAIDRTLRRFQRDLETFASASRIIEGLERNNPEQQVLQALACGLIAAVLGGWFATVY</sequence>
<keyword evidence="1" id="KW-0472">Membrane</keyword>
<evidence type="ECO:0000313" key="2">
    <source>
        <dbReference type="EMBL" id="CAE07483.1"/>
    </source>
</evidence>
<dbReference type="STRING" id="84588.SYNW0968"/>
<protein>
    <submittedName>
        <fullName evidence="2">Uncharacterized protein</fullName>
    </submittedName>
</protein>
<evidence type="ECO:0000256" key="1">
    <source>
        <dbReference type="SAM" id="Phobius"/>
    </source>
</evidence>
<dbReference type="RefSeq" id="WP_011127833.1">
    <property type="nucleotide sequence ID" value="NC_005070.1"/>
</dbReference>
<dbReference type="Proteomes" id="UP000001422">
    <property type="component" value="Chromosome"/>
</dbReference>
<dbReference type="KEGG" id="syw:SYNW0968"/>